<protein>
    <recommendedName>
        <fullName evidence="3">CsbD-like domain-containing protein</fullName>
    </recommendedName>
</protein>
<dbReference type="GeneID" id="95990054"/>
<organism evidence="1 2">
    <name type="scientific">Vanrija albida</name>
    <dbReference type="NCBI Taxonomy" id="181172"/>
    <lineage>
        <taxon>Eukaryota</taxon>
        <taxon>Fungi</taxon>
        <taxon>Dikarya</taxon>
        <taxon>Basidiomycota</taxon>
        <taxon>Agaricomycotina</taxon>
        <taxon>Tremellomycetes</taxon>
        <taxon>Trichosporonales</taxon>
        <taxon>Trichosporonaceae</taxon>
        <taxon>Vanrija</taxon>
    </lineage>
</organism>
<dbReference type="PANTHER" id="PTHR40460:SF1">
    <property type="entry name" value="CSBD-LIKE DOMAIN-CONTAINING PROTEIN"/>
    <property type="match status" value="1"/>
</dbReference>
<evidence type="ECO:0000313" key="1">
    <source>
        <dbReference type="EMBL" id="KAL1405380.1"/>
    </source>
</evidence>
<evidence type="ECO:0008006" key="3">
    <source>
        <dbReference type="Google" id="ProtNLM"/>
    </source>
</evidence>
<proteinExistence type="predicted"/>
<gene>
    <name evidence="1" type="ORF">Q8F55_009011</name>
</gene>
<keyword evidence="2" id="KW-1185">Reference proteome</keyword>
<sequence length="158" mass="16023">MAEHNDNKTAPSQISGNLKAAQGAAYAAVGAVLPSALGGDSWAADGAQLGQEGREEVDVAKSQAAWDATADSAKAKAKSAWGTVTGDQSLQTEGNVESEAAQWKYKQATSESGLGIPVPSLDGAKGKIQSAVGIATGNQQLQNEGNARAETAAWRDGV</sequence>
<name>A0ABR3PSM5_9TREE</name>
<comment type="caution">
    <text evidence="1">The sequence shown here is derived from an EMBL/GenBank/DDBJ whole genome shotgun (WGS) entry which is preliminary data.</text>
</comment>
<evidence type="ECO:0000313" key="2">
    <source>
        <dbReference type="Proteomes" id="UP001565368"/>
    </source>
</evidence>
<reference evidence="1 2" key="1">
    <citation type="submission" date="2023-08" db="EMBL/GenBank/DDBJ databases">
        <title>Annotated Genome Sequence of Vanrija albida AlHP1.</title>
        <authorList>
            <person name="Herzog R."/>
        </authorList>
    </citation>
    <scope>NUCLEOTIDE SEQUENCE [LARGE SCALE GENOMIC DNA]</scope>
    <source>
        <strain evidence="1 2">AlHP1</strain>
    </source>
</reference>
<dbReference type="Proteomes" id="UP001565368">
    <property type="component" value="Unassembled WGS sequence"/>
</dbReference>
<dbReference type="PANTHER" id="PTHR40460">
    <property type="entry name" value="CHROMOSOME 1, WHOLE GENOME SHOTGUN SEQUENCE"/>
    <property type="match status" value="1"/>
</dbReference>
<dbReference type="RefSeq" id="XP_069205324.1">
    <property type="nucleotide sequence ID" value="XM_069357387.1"/>
</dbReference>
<dbReference type="EMBL" id="JBBXJM010000007">
    <property type="protein sequence ID" value="KAL1405380.1"/>
    <property type="molecule type" value="Genomic_DNA"/>
</dbReference>
<accession>A0ABR3PSM5</accession>